<name>A0A511MPR9_9NOCA</name>
<organism evidence="1 2">
    <name type="scientific">Nocardia ninae NBRC 108245</name>
    <dbReference type="NCBI Taxonomy" id="1210091"/>
    <lineage>
        <taxon>Bacteria</taxon>
        <taxon>Bacillati</taxon>
        <taxon>Actinomycetota</taxon>
        <taxon>Actinomycetes</taxon>
        <taxon>Mycobacteriales</taxon>
        <taxon>Nocardiaceae</taxon>
        <taxon>Nocardia</taxon>
    </lineage>
</organism>
<reference evidence="1 2" key="1">
    <citation type="submission" date="2019-07" db="EMBL/GenBank/DDBJ databases">
        <title>Whole genome shotgun sequence of Nocardia ninae NBRC 108245.</title>
        <authorList>
            <person name="Hosoyama A."/>
            <person name="Uohara A."/>
            <person name="Ohji S."/>
            <person name="Ichikawa N."/>
        </authorList>
    </citation>
    <scope>NUCLEOTIDE SEQUENCE [LARGE SCALE GENOMIC DNA]</scope>
    <source>
        <strain evidence="1 2">NBRC 108245</strain>
    </source>
</reference>
<evidence type="ECO:0000313" key="2">
    <source>
        <dbReference type="Proteomes" id="UP000321424"/>
    </source>
</evidence>
<accession>A0A511MPR9</accession>
<evidence type="ECO:0000313" key="1">
    <source>
        <dbReference type="EMBL" id="GEM41946.1"/>
    </source>
</evidence>
<protein>
    <submittedName>
        <fullName evidence="1">Uncharacterized protein</fullName>
    </submittedName>
</protein>
<dbReference type="AlphaFoldDB" id="A0A511MPR9"/>
<keyword evidence="2" id="KW-1185">Reference proteome</keyword>
<dbReference type="RefSeq" id="WP_147139211.1">
    <property type="nucleotide sequence ID" value="NZ_BJXA01000060.1"/>
</dbReference>
<comment type="caution">
    <text evidence="1">The sequence shown here is derived from an EMBL/GenBank/DDBJ whole genome shotgun (WGS) entry which is preliminary data.</text>
</comment>
<gene>
    <name evidence="1" type="ORF">NN4_64650</name>
</gene>
<dbReference type="EMBL" id="BJXA01000060">
    <property type="protein sequence ID" value="GEM41946.1"/>
    <property type="molecule type" value="Genomic_DNA"/>
</dbReference>
<proteinExistence type="predicted"/>
<sequence>MSPLAYPEPKDRITEGEFRALYGPLQAEITANLDATIAATEVLEAHAKLAEALRLLRLRWVRENPGVPVPYVDIGD</sequence>
<dbReference type="Proteomes" id="UP000321424">
    <property type="component" value="Unassembled WGS sequence"/>
</dbReference>